<reference evidence="3 4" key="1">
    <citation type="submission" date="2018-05" db="EMBL/GenBank/DDBJ databases">
        <title>Genome sequencing and assembly of the regulated plant pathogen Lachnellula willkommii and related sister species for the development of diagnostic species identification markers.</title>
        <authorList>
            <person name="Giroux E."/>
            <person name="Bilodeau G."/>
        </authorList>
    </citation>
    <scope>NUCLEOTIDE SEQUENCE [LARGE SCALE GENOMIC DNA]</scope>
    <source>
        <strain evidence="3 4">CBS 185.66</strain>
    </source>
</reference>
<keyword evidence="2" id="KW-0812">Transmembrane</keyword>
<protein>
    <submittedName>
        <fullName evidence="3">Uncharacterized protein</fullName>
    </submittedName>
</protein>
<organism evidence="3 4">
    <name type="scientific">Lachnellula hyalina</name>
    <dbReference type="NCBI Taxonomy" id="1316788"/>
    <lineage>
        <taxon>Eukaryota</taxon>
        <taxon>Fungi</taxon>
        <taxon>Dikarya</taxon>
        <taxon>Ascomycota</taxon>
        <taxon>Pezizomycotina</taxon>
        <taxon>Leotiomycetes</taxon>
        <taxon>Helotiales</taxon>
        <taxon>Lachnaceae</taxon>
        <taxon>Lachnellula</taxon>
    </lineage>
</organism>
<dbReference type="GeneID" id="41981093"/>
<feature type="region of interest" description="Disordered" evidence="1">
    <location>
        <begin position="248"/>
        <end position="292"/>
    </location>
</feature>
<dbReference type="AlphaFoldDB" id="A0A8H8U0S6"/>
<keyword evidence="4" id="KW-1185">Reference proteome</keyword>
<evidence type="ECO:0000256" key="1">
    <source>
        <dbReference type="SAM" id="MobiDB-lite"/>
    </source>
</evidence>
<keyword evidence="2" id="KW-0472">Membrane</keyword>
<comment type="caution">
    <text evidence="3">The sequence shown here is derived from an EMBL/GenBank/DDBJ whole genome shotgun (WGS) entry which is preliminary data.</text>
</comment>
<keyword evidence="2" id="KW-1133">Transmembrane helix</keyword>
<gene>
    <name evidence="3" type="ORF">LHYA1_G000895</name>
</gene>
<dbReference type="RefSeq" id="XP_031008437.1">
    <property type="nucleotide sequence ID" value="XM_031145884.1"/>
</dbReference>
<evidence type="ECO:0000313" key="4">
    <source>
        <dbReference type="Proteomes" id="UP000431533"/>
    </source>
</evidence>
<dbReference type="EMBL" id="QGMH01000015">
    <property type="protein sequence ID" value="TVY29650.1"/>
    <property type="molecule type" value="Genomic_DNA"/>
</dbReference>
<feature type="compositionally biased region" description="Polar residues" evidence="1">
    <location>
        <begin position="270"/>
        <end position="292"/>
    </location>
</feature>
<sequence length="292" mass="32885">MSQDSPLSIAASLTGILTFVFALTAGFYARAISLRSAIDTQAEVSSLLEKIDFLETETDMLNNAYLASQIRHPHRTYGTGDFKYFQGLYSQSLQRMRGMDRELRRAAAHVTGGNSYDKMSRVKTAANWMASRNQMHKNIEERKAESSRIFQIQLAMLYVGLLHRIVSSRVSCEMSPLNFDFRKIDELSYHQNHHNASCSVVLEEIGSLNSAVETNFFNTRKIPPSPLVTPCSPDLTPPPEEAVAVTFPAESKSPFTDRMMLSKDEKDQQDVSSWKEWQQRTKLTSSGLQSDA</sequence>
<evidence type="ECO:0000256" key="2">
    <source>
        <dbReference type="SAM" id="Phobius"/>
    </source>
</evidence>
<feature type="transmembrane region" description="Helical" evidence="2">
    <location>
        <begin position="6"/>
        <end position="29"/>
    </location>
</feature>
<dbReference type="Proteomes" id="UP000431533">
    <property type="component" value="Unassembled WGS sequence"/>
</dbReference>
<evidence type="ECO:0000313" key="3">
    <source>
        <dbReference type="EMBL" id="TVY29650.1"/>
    </source>
</evidence>
<feature type="compositionally biased region" description="Basic and acidic residues" evidence="1">
    <location>
        <begin position="260"/>
        <end position="269"/>
    </location>
</feature>
<accession>A0A8H8U0S6</accession>
<proteinExistence type="predicted"/>
<name>A0A8H8U0S6_9HELO</name>
<dbReference type="OrthoDB" id="5329749at2759"/>